<dbReference type="Proteomes" id="UP000315389">
    <property type="component" value="Unassembled WGS sequence"/>
</dbReference>
<evidence type="ECO:0000313" key="2">
    <source>
        <dbReference type="Proteomes" id="UP000315389"/>
    </source>
</evidence>
<name>A0A542ZVF7_RARFA</name>
<gene>
    <name evidence="1" type="ORF">FB461_0730</name>
</gene>
<dbReference type="RefSeq" id="WP_142119034.1">
    <property type="nucleotide sequence ID" value="NZ_BAAASV010000003.1"/>
</dbReference>
<reference evidence="1 2" key="1">
    <citation type="submission" date="2019-06" db="EMBL/GenBank/DDBJ databases">
        <title>Sequencing the genomes of 1000 actinobacteria strains.</title>
        <authorList>
            <person name="Klenk H.-P."/>
        </authorList>
    </citation>
    <scope>NUCLEOTIDE SEQUENCE [LARGE SCALE GENOMIC DNA]</scope>
    <source>
        <strain evidence="1 2">DSM 4813</strain>
    </source>
</reference>
<evidence type="ECO:0008006" key="3">
    <source>
        <dbReference type="Google" id="ProtNLM"/>
    </source>
</evidence>
<proteinExistence type="predicted"/>
<evidence type="ECO:0000313" key="1">
    <source>
        <dbReference type="EMBL" id="TQL64236.1"/>
    </source>
</evidence>
<dbReference type="AlphaFoldDB" id="A0A542ZVF7"/>
<keyword evidence="2" id="KW-1185">Reference proteome</keyword>
<accession>A0A542ZVF7</accession>
<protein>
    <recommendedName>
        <fullName evidence="3">Secreted protein</fullName>
    </recommendedName>
</protein>
<sequence length="229" mass="24795">MAWSETFLIVLGVALLVGLWAARFARRLDRLHRKVLASRMALEAQLLRRANIASRIATAACFDPVTSVLVLAAADEAAATRSNADRALLDAVPDLADALGVRVTRDASGPSNAAVVRGLEQMGIDQQRVDAENGLSLTLREALDDGDEVALLYSDTESAELLEDLAAAWYRSQLARRFHNESVSQVQLARKNLGVRILHLAGHAVMPQPVDLDDTWPRNLKAPDGAVTT</sequence>
<organism evidence="1 2">
    <name type="scientific">Rarobacter faecitabidus</name>
    <dbReference type="NCBI Taxonomy" id="13243"/>
    <lineage>
        <taxon>Bacteria</taxon>
        <taxon>Bacillati</taxon>
        <taxon>Actinomycetota</taxon>
        <taxon>Actinomycetes</taxon>
        <taxon>Micrococcales</taxon>
        <taxon>Rarobacteraceae</taxon>
        <taxon>Rarobacter</taxon>
    </lineage>
</organism>
<dbReference type="OrthoDB" id="3214694at2"/>
<dbReference type="EMBL" id="VFOS01000001">
    <property type="protein sequence ID" value="TQL64236.1"/>
    <property type="molecule type" value="Genomic_DNA"/>
</dbReference>
<comment type="caution">
    <text evidence="1">The sequence shown here is derived from an EMBL/GenBank/DDBJ whole genome shotgun (WGS) entry which is preliminary data.</text>
</comment>